<evidence type="ECO:0000256" key="1">
    <source>
        <dbReference type="ARBA" id="ARBA00004613"/>
    </source>
</evidence>
<dbReference type="GO" id="GO:0031640">
    <property type="term" value="P:killing of cells of another organism"/>
    <property type="evidence" value="ECO:0007669"/>
    <property type="project" value="UniProtKB-KW"/>
</dbReference>
<gene>
    <name evidence="9" type="ORF">SVIM_LOCUS270410</name>
</gene>
<proteinExistence type="inferred from homology"/>
<dbReference type="InterPro" id="IPR022618">
    <property type="entry name" value="Defensin-like_20-28"/>
</dbReference>
<evidence type="ECO:0008006" key="10">
    <source>
        <dbReference type="Google" id="ProtNLM"/>
    </source>
</evidence>
<protein>
    <recommendedName>
        <fullName evidence="10">Knottin scorpion toxin-like domain-containing protein</fullName>
    </recommendedName>
</protein>
<comment type="similarity">
    <text evidence="2">Belongs to the DEFL family.</text>
</comment>
<evidence type="ECO:0000256" key="8">
    <source>
        <dbReference type="SAM" id="SignalP"/>
    </source>
</evidence>
<evidence type="ECO:0000256" key="6">
    <source>
        <dbReference type="ARBA" id="ARBA00022729"/>
    </source>
</evidence>
<organism evidence="9">
    <name type="scientific">Salix viminalis</name>
    <name type="common">Common osier</name>
    <name type="synonym">Basket willow</name>
    <dbReference type="NCBI Taxonomy" id="40686"/>
    <lineage>
        <taxon>Eukaryota</taxon>
        <taxon>Viridiplantae</taxon>
        <taxon>Streptophyta</taxon>
        <taxon>Embryophyta</taxon>
        <taxon>Tracheophyta</taxon>
        <taxon>Spermatophyta</taxon>
        <taxon>Magnoliopsida</taxon>
        <taxon>eudicotyledons</taxon>
        <taxon>Gunneridae</taxon>
        <taxon>Pentapetalae</taxon>
        <taxon>rosids</taxon>
        <taxon>fabids</taxon>
        <taxon>Malpighiales</taxon>
        <taxon>Salicaceae</taxon>
        <taxon>Saliceae</taxon>
        <taxon>Salix</taxon>
    </lineage>
</organism>
<keyword evidence="7" id="KW-0611">Plant defense</keyword>
<feature type="signal peptide" evidence="8">
    <location>
        <begin position="1"/>
        <end position="28"/>
    </location>
</feature>
<keyword evidence="6 8" id="KW-0732">Signal</keyword>
<evidence type="ECO:0000256" key="3">
    <source>
        <dbReference type="ARBA" id="ARBA00022525"/>
    </source>
</evidence>
<dbReference type="EMBL" id="CAADRP010001597">
    <property type="protein sequence ID" value="VFU44203.1"/>
    <property type="molecule type" value="Genomic_DNA"/>
</dbReference>
<name>A0A6N2LS64_SALVM</name>
<dbReference type="Pfam" id="PF10868">
    <property type="entry name" value="Defensin_like"/>
    <property type="match status" value="1"/>
</dbReference>
<sequence length="154" mass="17148">MASNKVVVPFLLIAVLLLCLDNNNMVAAQSQCCTEHYELGKCIPGVDDKNPSGNCWKYCMDNCDEQKGGHGFKQSYRSLSAHCSPSAMPRWQHNLNAAPSTTSLENAFLEWTTKIQVEIAGSIAWIIVMNKKEVSAIRYILKTRFESVPLTGKH</sequence>
<dbReference type="PANTHER" id="PTHR34453:SF3">
    <property type="entry name" value="DEFENSIN-LIKE (DEFL) FAMILY PROTEIN-RELATED"/>
    <property type="match status" value="1"/>
</dbReference>
<dbReference type="PANTHER" id="PTHR34453">
    <property type="entry name" value="DEFENSIN-LIKE (DEFL) FAMILY PROTEIN-RELATED"/>
    <property type="match status" value="1"/>
</dbReference>
<reference evidence="9" key="1">
    <citation type="submission" date="2019-03" db="EMBL/GenBank/DDBJ databases">
        <authorList>
            <person name="Mank J."/>
            <person name="Almeida P."/>
        </authorList>
    </citation>
    <scope>NUCLEOTIDE SEQUENCE</scope>
    <source>
        <strain evidence="9">78183</strain>
    </source>
</reference>
<evidence type="ECO:0000256" key="5">
    <source>
        <dbReference type="ARBA" id="ARBA00022577"/>
    </source>
</evidence>
<evidence type="ECO:0000256" key="4">
    <source>
        <dbReference type="ARBA" id="ARBA00022529"/>
    </source>
</evidence>
<accession>A0A6N2LS64</accession>
<dbReference type="GO" id="GO:0050832">
    <property type="term" value="P:defense response to fungus"/>
    <property type="evidence" value="ECO:0007669"/>
    <property type="project" value="UniProtKB-KW"/>
</dbReference>
<keyword evidence="3" id="KW-0964">Secreted</keyword>
<dbReference type="AlphaFoldDB" id="A0A6N2LS64"/>
<evidence type="ECO:0000256" key="7">
    <source>
        <dbReference type="ARBA" id="ARBA00022821"/>
    </source>
</evidence>
<evidence type="ECO:0000313" key="9">
    <source>
        <dbReference type="EMBL" id="VFU44203.1"/>
    </source>
</evidence>
<feature type="chain" id="PRO_5026986170" description="Knottin scorpion toxin-like domain-containing protein" evidence="8">
    <location>
        <begin position="29"/>
        <end position="154"/>
    </location>
</feature>
<evidence type="ECO:0000256" key="2">
    <source>
        <dbReference type="ARBA" id="ARBA00006722"/>
    </source>
</evidence>
<keyword evidence="4" id="KW-0929">Antimicrobial</keyword>
<keyword evidence="5" id="KW-0295">Fungicide</keyword>
<comment type="subcellular location">
    <subcellularLocation>
        <location evidence="1">Secreted</location>
    </subcellularLocation>
</comment>
<dbReference type="GO" id="GO:0005576">
    <property type="term" value="C:extracellular region"/>
    <property type="evidence" value="ECO:0007669"/>
    <property type="project" value="UniProtKB-SubCell"/>
</dbReference>